<proteinExistence type="predicted"/>
<dbReference type="GO" id="GO:0006313">
    <property type="term" value="P:DNA transposition"/>
    <property type="evidence" value="ECO:0007669"/>
    <property type="project" value="InterPro"/>
</dbReference>
<dbReference type="Pfam" id="PF01527">
    <property type="entry name" value="HTH_Tnp_1"/>
    <property type="match status" value="1"/>
</dbReference>
<feature type="coiled-coil region" evidence="1">
    <location>
        <begin position="112"/>
        <end position="142"/>
    </location>
</feature>
<dbReference type="OrthoDB" id="9813126at2"/>
<dbReference type="GO" id="GO:0004803">
    <property type="term" value="F:transposase activity"/>
    <property type="evidence" value="ECO:0007669"/>
    <property type="project" value="InterPro"/>
</dbReference>
<protein>
    <submittedName>
        <fullName evidence="2">Transposase</fullName>
    </submittedName>
</protein>
<dbReference type="InterPro" id="IPR002514">
    <property type="entry name" value="Transposase_8"/>
</dbReference>
<comment type="caution">
    <text evidence="2">The sequence shown here is derived from an EMBL/GenBank/DDBJ whole genome shotgun (WGS) entry which is preliminary data.</text>
</comment>
<organism evidence="2 3">
    <name type="scientific">Rhodovastum atsumiense</name>
    <dbReference type="NCBI Taxonomy" id="504468"/>
    <lineage>
        <taxon>Bacteria</taxon>
        <taxon>Pseudomonadati</taxon>
        <taxon>Pseudomonadota</taxon>
        <taxon>Alphaproteobacteria</taxon>
        <taxon>Acetobacterales</taxon>
        <taxon>Acetobacteraceae</taxon>
        <taxon>Rhodovastum</taxon>
    </lineage>
</organism>
<accession>A0A5M6IHU7</accession>
<feature type="non-terminal residue" evidence="2">
    <location>
        <position position="1"/>
    </location>
</feature>
<dbReference type="RefSeq" id="WP_150045885.1">
    <property type="nucleotide sequence ID" value="NZ_VWPK01000184.1"/>
</dbReference>
<reference evidence="2 3" key="1">
    <citation type="submission" date="2019-09" db="EMBL/GenBank/DDBJ databases">
        <title>Genome sequence of Rhodovastum atsumiense, a diverse member of the Acetobacteraceae family of non-sulfur purple photosynthetic bacteria.</title>
        <authorList>
            <person name="Meyer T."/>
            <person name="Kyndt J."/>
        </authorList>
    </citation>
    <scope>NUCLEOTIDE SEQUENCE [LARGE SCALE GENOMIC DNA]</scope>
    <source>
        <strain evidence="2 3">DSM 21279</strain>
    </source>
</reference>
<dbReference type="AlphaFoldDB" id="A0A5M6IHU7"/>
<evidence type="ECO:0000313" key="3">
    <source>
        <dbReference type="Proteomes" id="UP000325255"/>
    </source>
</evidence>
<dbReference type="Proteomes" id="UP000325255">
    <property type="component" value="Unassembled WGS sequence"/>
</dbReference>
<name>A0A5M6IHU7_9PROT</name>
<gene>
    <name evidence="2" type="ORF">F1189_31975</name>
</gene>
<keyword evidence="1" id="KW-0175">Coiled coil</keyword>
<dbReference type="GO" id="GO:0003677">
    <property type="term" value="F:DNA binding"/>
    <property type="evidence" value="ECO:0007669"/>
    <property type="project" value="InterPro"/>
</dbReference>
<evidence type="ECO:0000313" key="2">
    <source>
        <dbReference type="EMBL" id="KAA5607794.1"/>
    </source>
</evidence>
<sequence>LARYGEAYKRRVVARLLPPESAAVEVVSREVGVSVATLERWRAAALVEPGAAAGGEERWTPAARLEAVITTASMDEASRSAWCREHGLYVADLERWKRDAMAGLGEPRGASAADTKQDRRRIKELERELQRKDKALAETTALLVMRGKLAAVFRDGEDA</sequence>
<keyword evidence="3" id="KW-1185">Reference proteome</keyword>
<evidence type="ECO:0000256" key="1">
    <source>
        <dbReference type="SAM" id="Coils"/>
    </source>
</evidence>
<dbReference type="EMBL" id="VWPK01000184">
    <property type="protein sequence ID" value="KAA5607794.1"/>
    <property type="molecule type" value="Genomic_DNA"/>
</dbReference>